<feature type="transmembrane region" description="Helical" evidence="1">
    <location>
        <begin position="260"/>
        <end position="280"/>
    </location>
</feature>
<organism evidence="2 3">
    <name type="scientific">Ruminococcus albus 8</name>
    <dbReference type="NCBI Taxonomy" id="246199"/>
    <lineage>
        <taxon>Bacteria</taxon>
        <taxon>Bacillati</taxon>
        <taxon>Bacillota</taxon>
        <taxon>Clostridia</taxon>
        <taxon>Eubacteriales</taxon>
        <taxon>Oscillospiraceae</taxon>
        <taxon>Ruminococcus</taxon>
    </lineage>
</organism>
<reference evidence="2 3" key="1">
    <citation type="submission" date="2011-02" db="EMBL/GenBank/DDBJ databases">
        <authorList>
            <person name="Nelson K.E."/>
            <person name="Sutton G."/>
            <person name="Torralba M."/>
            <person name="Durkin S."/>
            <person name="Harkins D."/>
            <person name="Montgomery R."/>
            <person name="Ziemer C."/>
            <person name="Klaassens E."/>
            <person name="Ocuiv P."/>
            <person name="Morrison M."/>
        </authorList>
    </citation>
    <scope>NUCLEOTIDE SEQUENCE [LARGE SCALE GENOMIC DNA]</scope>
    <source>
        <strain evidence="2 3">8</strain>
    </source>
</reference>
<comment type="caution">
    <text evidence="2">The sequence shown here is derived from an EMBL/GenBank/DDBJ whole genome shotgun (WGS) entry which is preliminary data.</text>
</comment>
<dbReference type="RefSeq" id="WP_002851625.1">
    <property type="nucleotide sequence ID" value="NZ_ADKM02000112.1"/>
</dbReference>
<evidence type="ECO:0000256" key="1">
    <source>
        <dbReference type="SAM" id="Phobius"/>
    </source>
</evidence>
<keyword evidence="1" id="KW-0812">Transmembrane</keyword>
<keyword evidence="1" id="KW-1133">Transmembrane helix</keyword>
<evidence type="ECO:0000313" key="2">
    <source>
        <dbReference type="EMBL" id="EGC02073.1"/>
    </source>
</evidence>
<dbReference type="AlphaFoldDB" id="E9SF86"/>
<accession>E9SF86</accession>
<dbReference type="EMBL" id="ADKM02000112">
    <property type="protein sequence ID" value="EGC02073.1"/>
    <property type="molecule type" value="Genomic_DNA"/>
</dbReference>
<dbReference type="OrthoDB" id="1820109at2"/>
<proteinExistence type="predicted"/>
<evidence type="ECO:0000313" key="3">
    <source>
        <dbReference type="Proteomes" id="UP000004259"/>
    </source>
</evidence>
<feature type="transmembrane region" description="Helical" evidence="1">
    <location>
        <begin position="137"/>
        <end position="157"/>
    </location>
</feature>
<gene>
    <name evidence="2" type="ORF">CUS_5298</name>
</gene>
<keyword evidence="3" id="KW-1185">Reference proteome</keyword>
<keyword evidence="1" id="KW-0472">Membrane</keyword>
<feature type="transmembrane region" description="Helical" evidence="1">
    <location>
        <begin position="80"/>
        <end position="99"/>
    </location>
</feature>
<name>E9SF86_RUMAL</name>
<protein>
    <submittedName>
        <fullName evidence="2">Uncharacterized protein</fullName>
    </submittedName>
</protein>
<dbReference type="Proteomes" id="UP000004259">
    <property type="component" value="Unassembled WGS sequence"/>
</dbReference>
<feature type="transmembrane region" description="Helical" evidence="1">
    <location>
        <begin position="54"/>
        <end position="73"/>
    </location>
</feature>
<sequence length="284" mass="31227">MQYYQPNDELTSPVLKMDVLRSVIENPYGRQVVINGIPDGVQDKPPSDSKGGGAAAFLLIFMFIGGIIGAAVFSQINPPLCISCIGAIFLVIGLVTAVQSKSGPVFLVALIGLLMTALPIVYVYGKSHPDSFQLTTTMIIKLILVLMILVGLGLMIFPHISHSKEMSRCSQVVNAKCIYRTFHTKSTNTHSTMRNTVGGRAHSITVYSPVWQYEVGGVIFVTCENIYTNFDVPEIGEIREIRFDPRMPSHIYRPMGGTRLIPTIIGLMFVVLSTITLFVMKNNI</sequence>
<feature type="transmembrane region" description="Helical" evidence="1">
    <location>
        <begin position="105"/>
        <end position="125"/>
    </location>
</feature>